<dbReference type="PANTHER" id="PTHR13168:SF0">
    <property type="entry name" value="C-MYC-BINDING PROTEIN"/>
    <property type="match status" value="1"/>
</dbReference>
<organism evidence="5 6">
    <name type="scientific">Microctonus hyperodae</name>
    <name type="common">Parasitoid wasp</name>
    <dbReference type="NCBI Taxonomy" id="165561"/>
    <lineage>
        <taxon>Eukaryota</taxon>
        <taxon>Metazoa</taxon>
        <taxon>Ecdysozoa</taxon>
        <taxon>Arthropoda</taxon>
        <taxon>Hexapoda</taxon>
        <taxon>Insecta</taxon>
        <taxon>Pterygota</taxon>
        <taxon>Neoptera</taxon>
        <taxon>Endopterygota</taxon>
        <taxon>Hymenoptera</taxon>
        <taxon>Apocrita</taxon>
        <taxon>Ichneumonoidea</taxon>
        <taxon>Braconidae</taxon>
        <taxon>Euphorinae</taxon>
        <taxon>Microctonus</taxon>
    </lineage>
</organism>
<dbReference type="Gene3D" id="6.10.250.1060">
    <property type="match status" value="1"/>
</dbReference>
<dbReference type="GO" id="GO:0003713">
    <property type="term" value="F:transcription coactivator activity"/>
    <property type="evidence" value="ECO:0007669"/>
    <property type="project" value="InterPro"/>
</dbReference>
<dbReference type="Proteomes" id="UP001168972">
    <property type="component" value="Unassembled WGS sequence"/>
</dbReference>
<reference evidence="5" key="1">
    <citation type="journal article" date="2023" name="bioRxiv">
        <title>Scaffold-level genome assemblies of two parasitoid biocontrol wasps reveal the parthenogenesis mechanism and an associated novel virus.</title>
        <authorList>
            <person name="Inwood S."/>
            <person name="Skelly J."/>
            <person name="Guhlin J."/>
            <person name="Harrop T."/>
            <person name="Goldson S."/>
            <person name="Dearden P."/>
        </authorList>
    </citation>
    <scope>NUCLEOTIDE SEQUENCE</scope>
    <source>
        <strain evidence="5">Lincoln</strain>
        <tissue evidence="5">Whole body</tissue>
    </source>
</reference>
<evidence type="ECO:0000256" key="1">
    <source>
        <dbReference type="ARBA" id="ARBA00004123"/>
    </source>
</evidence>
<name>A0AA39FFQ5_MICHY</name>
<dbReference type="AlphaFoldDB" id="A0AA39FFQ5"/>
<comment type="similarity">
    <text evidence="2">Belongs to the AMY1 family.</text>
</comment>
<reference evidence="5" key="2">
    <citation type="submission" date="2023-03" db="EMBL/GenBank/DDBJ databases">
        <authorList>
            <person name="Inwood S.N."/>
            <person name="Skelly J.G."/>
            <person name="Guhlin J."/>
            <person name="Harrop T.W.R."/>
            <person name="Goldson S.G."/>
            <person name="Dearden P.K."/>
        </authorList>
    </citation>
    <scope>NUCLEOTIDE SEQUENCE</scope>
    <source>
        <strain evidence="5">Lincoln</strain>
        <tissue evidence="5">Whole body</tissue>
    </source>
</reference>
<dbReference type="GO" id="GO:0005634">
    <property type="term" value="C:nucleus"/>
    <property type="evidence" value="ECO:0007669"/>
    <property type="project" value="UniProtKB-SubCell"/>
</dbReference>
<accession>A0AA39FFQ5</accession>
<keyword evidence="6" id="KW-1185">Reference proteome</keyword>
<keyword evidence="3" id="KW-0539">Nucleus</keyword>
<feature type="coiled-coil region" evidence="4">
    <location>
        <begin position="55"/>
        <end position="92"/>
    </location>
</feature>
<dbReference type="PANTHER" id="PTHR13168">
    <property type="entry name" value="ASSOCIATE OF C-MYC AMY-1"/>
    <property type="match status" value="1"/>
</dbReference>
<evidence type="ECO:0000256" key="3">
    <source>
        <dbReference type="ARBA" id="ARBA00023242"/>
    </source>
</evidence>
<comment type="caution">
    <text evidence="5">The sequence shown here is derived from an EMBL/GenBank/DDBJ whole genome shotgun (WGS) entry which is preliminary data.</text>
</comment>
<protein>
    <recommendedName>
        <fullName evidence="7">c-Myc-binding protein</fullName>
    </recommendedName>
</protein>
<proteinExistence type="inferred from homology"/>
<dbReference type="EMBL" id="JAQQBR010001831">
    <property type="protein sequence ID" value="KAK0168658.1"/>
    <property type="molecule type" value="Genomic_DNA"/>
</dbReference>
<dbReference type="InterPro" id="IPR026060">
    <property type="entry name" value="AMY1"/>
</dbReference>
<comment type="subcellular location">
    <subcellularLocation>
        <location evidence="1">Nucleus</location>
    </subcellularLocation>
</comment>
<evidence type="ECO:0000313" key="6">
    <source>
        <dbReference type="Proteomes" id="UP001168972"/>
    </source>
</evidence>
<evidence type="ECO:0000256" key="2">
    <source>
        <dbReference type="ARBA" id="ARBA00009389"/>
    </source>
</evidence>
<evidence type="ECO:0000256" key="4">
    <source>
        <dbReference type="SAM" id="Coils"/>
    </source>
</evidence>
<keyword evidence="4" id="KW-0175">Coiled coil</keyword>
<dbReference type="PRINTS" id="PR02028">
    <property type="entry name" value="CMYCBINDINGP"/>
</dbReference>
<gene>
    <name evidence="5" type="ORF">PV327_002435</name>
</gene>
<sequence>MSNYKPNESKREEFRRYLERSGVLDALTKVLVSLYEEPEKPDDALEYIKKHLGGTSGLTTETENLEKKLQDVEAENRELKTKLEKLNIADEE</sequence>
<evidence type="ECO:0008006" key="7">
    <source>
        <dbReference type="Google" id="ProtNLM"/>
    </source>
</evidence>
<evidence type="ECO:0000313" key="5">
    <source>
        <dbReference type="EMBL" id="KAK0168658.1"/>
    </source>
</evidence>